<protein>
    <recommendedName>
        <fullName evidence="2">WAP domain-containing protein</fullName>
    </recommendedName>
</protein>
<feature type="compositionally biased region" description="Basic residues" evidence="1">
    <location>
        <begin position="148"/>
        <end position="158"/>
    </location>
</feature>
<comment type="caution">
    <text evidence="3">The sequence shown here is derived from an EMBL/GenBank/DDBJ whole genome shotgun (WGS) entry which is preliminary data.</text>
</comment>
<reference evidence="3" key="1">
    <citation type="journal article" date="2023" name="Mol. Biol. Evol.">
        <title>Third-Generation Sequencing Reveals the Adaptive Role of the Epigenome in Three Deep-Sea Polychaetes.</title>
        <authorList>
            <person name="Perez M."/>
            <person name="Aroh O."/>
            <person name="Sun Y."/>
            <person name="Lan Y."/>
            <person name="Juniper S.K."/>
            <person name="Young C.R."/>
            <person name="Angers B."/>
            <person name="Qian P.Y."/>
        </authorList>
    </citation>
    <scope>NUCLEOTIDE SEQUENCE</scope>
    <source>
        <strain evidence="3">R07B-5</strain>
    </source>
</reference>
<evidence type="ECO:0000313" key="4">
    <source>
        <dbReference type="Proteomes" id="UP001209878"/>
    </source>
</evidence>
<feature type="region of interest" description="Disordered" evidence="1">
    <location>
        <begin position="1"/>
        <end position="24"/>
    </location>
</feature>
<dbReference type="InterPro" id="IPR042357">
    <property type="entry name" value="WFDC1"/>
</dbReference>
<dbReference type="GO" id="GO:0030414">
    <property type="term" value="F:peptidase inhibitor activity"/>
    <property type="evidence" value="ECO:0007669"/>
    <property type="project" value="InterPro"/>
</dbReference>
<dbReference type="Pfam" id="PF00095">
    <property type="entry name" value="WAP"/>
    <property type="match status" value="1"/>
</dbReference>
<accession>A0AAD9NYG4</accession>
<gene>
    <name evidence="3" type="ORF">NP493_252g00022</name>
</gene>
<dbReference type="PANTHER" id="PTHR14308">
    <property type="entry name" value="WAP FOUR-DISULFIDE CORE DOMAIN PROTEIN 1"/>
    <property type="match status" value="1"/>
</dbReference>
<dbReference type="PANTHER" id="PTHR14308:SF0">
    <property type="entry name" value="WAP FOUR-DISULFIDE CORE DOMAIN PROTEIN 1"/>
    <property type="match status" value="1"/>
</dbReference>
<keyword evidence="4" id="KW-1185">Reference proteome</keyword>
<proteinExistence type="predicted"/>
<sequence length="224" mass="25118">MDGMQADSPIPASVNDGPPERPRCPPTPDYFPAAWCRRPTCQSDDDCADIEERCCFNGCVDSCTTGVPPSPVVDWLRQPPTKLLGRSWLVGEEDPIEDDPDNDLDEPCSTTRLAGDSLLCPHGYVCRVTYRGDRRKGIPNRGKCVPQKQRRRKGRLFHPRTPGGAAADYVSTWSFLPRHRSNPFKNFSFDVSQLKSPSRVWSTSGHVMYLESFQPHAVRVTRSV</sequence>
<dbReference type="InterPro" id="IPR008197">
    <property type="entry name" value="WAP_dom"/>
</dbReference>
<evidence type="ECO:0000313" key="3">
    <source>
        <dbReference type="EMBL" id="KAK2184786.1"/>
    </source>
</evidence>
<dbReference type="GO" id="GO:0005615">
    <property type="term" value="C:extracellular space"/>
    <property type="evidence" value="ECO:0007669"/>
    <property type="project" value="TreeGrafter"/>
</dbReference>
<evidence type="ECO:0000256" key="1">
    <source>
        <dbReference type="SAM" id="MobiDB-lite"/>
    </source>
</evidence>
<organism evidence="3 4">
    <name type="scientific">Ridgeia piscesae</name>
    <name type="common">Tubeworm</name>
    <dbReference type="NCBI Taxonomy" id="27915"/>
    <lineage>
        <taxon>Eukaryota</taxon>
        <taxon>Metazoa</taxon>
        <taxon>Spiralia</taxon>
        <taxon>Lophotrochozoa</taxon>
        <taxon>Annelida</taxon>
        <taxon>Polychaeta</taxon>
        <taxon>Sedentaria</taxon>
        <taxon>Canalipalpata</taxon>
        <taxon>Sabellida</taxon>
        <taxon>Siboglinidae</taxon>
        <taxon>Ridgeia</taxon>
    </lineage>
</organism>
<dbReference type="Proteomes" id="UP001209878">
    <property type="component" value="Unassembled WGS sequence"/>
</dbReference>
<feature type="region of interest" description="Disordered" evidence="1">
    <location>
        <begin position="138"/>
        <end position="161"/>
    </location>
</feature>
<dbReference type="AlphaFoldDB" id="A0AAD9NYG4"/>
<name>A0AAD9NYG4_RIDPI</name>
<feature type="domain" description="WAP" evidence="2">
    <location>
        <begin position="18"/>
        <end position="67"/>
    </location>
</feature>
<evidence type="ECO:0000259" key="2">
    <source>
        <dbReference type="PROSITE" id="PS51390"/>
    </source>
</evidence>
<dbReference type="PROSITE" id="PS51390">
    <property type="entry name" value="WAP"/>
    <property type="match status" value="1"/>
</dbReference>
<dbReference type="GO" id="GO:0001558">
    <property type="term" value="P:regulation of cell growth"/>
    <property type="evidence" value="ECO:0007669"/>
    <property type="project" value="TreeGrafter"/>
</dbReference>
<dbReference type="EMBL" id="JAODUO010000252">
    <property type="protein sequence ID" value="KAK2184786.1"/>
    <property type="molecule type" value="Genomic_DNA"/>
</dbReference>